<protein>
    <submittedName>
        <fullName evidence="2">Uncharacterized protein</fullName>
    </submittedName>
</protein>
<reference evidence="2" key="1">
    <citation type="submission" date="2020-11" db="EMBL/GenBank/DDBJ databases">
        <title>Isolation and identification of active actinomycetes.</title>
        <authorList>
            <person name="Sun X."/>
        </authorList>
    </citation>
    <scope>NUCLEOTIDE SEQUENCE</scope>
    <source>
        <strain evidence="2">NEAU-A11</strain>
    </source>
</reference>
<organism evidence="2 3">
    <name type="scientific">Actinoplanes aureus</name>
    <dbReference type="NCBI Taxonomy" id="2792083"/>
    <lineage>
        <taxon>Bacteria</taxon>
        <taxon>Bacillati</taxon>
        <taxon>Actinomycetota</taxon>
        <taxon>Actinomycetes</taxon>
        <taxon>Micromonosporales</taxon>
        <taxon>Micromonosporaceae</taxon>
        <taxon>Actinoplanes</taxon>
    </lineage>
</organism>
<comment type="caution">
    <text evidence="2">The sequence shown here is derived from an EMBL/GenBank/DDBJ whole genome shotgun (WGS) entry which is preliminary data.</text>
</comment>
<proteinExistence type="predicted"/>
<gene>
    <name evidence="2" type="ORF">I4J89_41730</name>
</gene>
<dbReference type="AlphaFoldDB" id="A0A931CIZ4"/>
<keyword evidence="3" id="KW-1185">Reference proteome</keyword>
<dbReference type="Proteomes" id="UP000598146">
    <property type="component" value="Unassembled WGS sequence"/>
</dbReference>
<dbReference type="EMBL" id="JADQTO010000032">
    <property type="protein sequence ID" value="MBG0567981.1"/>
    <property type="molecule type" value="Genomic_DNA"/>
</dbReference>
<dbReference type="Gene3D" id="1.10.287.1490">
    <property type="match status" value="1"/>
</dbReference>
<dbReference type="RefSeq" id="WP_196419745.1">
    <property type="nucleotide sequence ID" value="NZ_JADQTO010000032.1"/>
</dbReference>
<evidence type="ECO:0000313" key="3">
    <source>
        <dbReference type="Proteomes" id="UP000598146"/>
    </source>
</evidence>
<sequence>MDAPEEDLDAKIARLAAALREREQLGPRRAGITAAITQVTGELNELRSRLAAEEQDVGRLEGFSVGRVLATLRGVHGRSLEKELGEAEQARERVAEAHNRLDVLHSQLAQVTARLEATSTAPATYAAALAERERRLREAGDGPGRRLAGLAAEREEVRADLHRLQWLASIAGRAAEALREANELLESADGWSSVDTFLGGGAVSSHVKHERMDEAAGHLAGAERLLRALRDELGAGDLGTPAGPEVGDTTRLVDVFFDNIFTDLDVRSRIDEGLAQVGRAAVRVRDLRTSLAAQLSERRAELRTIEAERAKLLGSGVEDA</sequence>
<evidence type="ECO:0000313" key="2">
    <source>
        <dbReference type="EMBL" id="MBG0567981.1"/>
    </source>
</evidence>
<evidence type="ECO:0000256" key="1">
    <source>
        <dbReference type="SAM" id="Coils"/>
    </source>
</evidence>
<accession>A0A931CIZ4</accession>
<name>A0A931CIZ4_9ACTN</name>
<keyword evidence="1" id="KW-0175">Coiled coil</keyword>
<feature type="coiled-coil region" evidence="1">
    <location>
        <begin position="36"/>
        <end position="107"/>
    </location>
</feature>